<dbReference type="Proteomes" id="UP000265801">
    <property type="component" value="Unassembled WGS sequence"/>
</dbReference>
<dbReference type="InterPro" id="IPR023296">
    <property type="entry name" value="Glyco_hydro_beta-prop_sf"/>
</dbReference>
<dbReference type="OrthoDB" id="9799605at2"/>
<accession>A0A3A1R565</accession>
<evidence type="ECO:0000313" key="1">
    <source>
        <dbReference type="EMBL" id="RIW38336.1"/>
    </source>
</evidence>
<dbReference type="SUPFAM" id="SSF75005">
    <property type="entry name" value="Arabinanase/levansucrase/invertase"/>
    <property type="match status" value="1"/>
</dbReference>
<sequence length="359" mass="41384">MNHQLVKTVKLFDQTEKYGEIRNIFGVGDPHVAKINDQWVMFMGGFQRNFKNNIFTATLPAGETLDSNNWTIETYDDNPKKAKPIAPNSEKGSWDYYGYHTPCYVSGEDKNGEKAERIYYTGHGSKNVLDNHAPYSIGVFNKTPKGWERFPAPILTGTPESPNVLEPKVRFFKGKWRIWYVTTKQETGKKGYPQYRIQYVESLDGLTDWSEPENLFFEKENYYDASVHAAAVGYEMVVCRSTNLYGRNPFPKQGLWLLKGLEPNGKRNNWSSEPKLILDAENGENWYQNGTANPSCQYGDTKADINTLYVFFTGLNKQRNWLQIALRRLTKGKKPPFPSPFYFSIGRIELKRIEEDELT</sequence>
<comment type="caution">
    <text evidence="1">The sequence shown here is derived from an EMBL/GenBank/DDBJ whole genome shotgun (WGS) entry which is preliminary data.</text>
</comment>
<evidence type="ECO:0000313" key="2">
    <source>
        <dbReference type="Proteomes" id="UP000265801"/>
    </source>
</evidence>
<dbReference type="AlphaFoldDB" id="A0A3A1R565"/>
<gene>
    <name evidence="1" type="ORF">D3H55_01995</name>
</gene>
<name>A0A3A1R565_9BACI</name>
<protein>
    <recommendedName>
        <fullName evidence="3">DUF4185 domain-containing protein</fullName>
    </recommendedName>
</protein>
<reference evidence="1 2" key="1">
    <citation type="submission" date="2018-09" db="EMBL/GenBank/DDBJ databases">
        <title>Bacillus saliacetes sp. nov., isolated from Thai shrimp paste (Ka-pi).</title>
        <authorList>
            <person name="Daroonpunt R."/>
            <person name="Tanasupawat S."/>
            <person name="Yiamsombut S."/>
        </authorList>
    </citation>
    <scope>NUCLEOTIDE SEQUENCE [LARGE SCALE GENOMIC DNA]</scope>
    <source>
        <strain evidence="1 2">SKP7-4</strain>
    </source>
</reference>
<proteinExistence type="predicted"/>
<evidence type="ECO:0008006" key="3">
    <source>
        <dbReference type="Google" id="ProtNLM"/>
    </source>
</evidence>
<dbReference type="Gene3D" id="2.115.10.20">
    <property type="entry name" value="Glycosyl hydrolase domain, family 43"/>
    <property type="match status" value="1"/>
</dbReference>
<organism evidence="1 2">
    <name type="scientific">Bacillus salacetis</name>
    <dbReference type="NCBI Taxonomy" id="2315464"/>
    <lineage>
        <taxon>Bacteria</taxon>
        <taxon>Bacillati</taxon>
        <taxon>Bacillota</taxon>
        <taxon>Bacilli</taxon>
        <taxon>Bacillales</taxon>
        <taxon>Bacillaceae</taxon>
        <taxon>Bacillus</taxon>
    </lineage>
</organism>
<keyword evidence="2" id="KW-1185">Reference proteome</keyword>
<dbReference type="RefSeq" id="WP_119545234.1">
    <property type="nucleotide sequence ID" value="NZ_QXIR01000002.1"/>
</dbReference>
<dbReference type="EMBL" id="QXIR01000002">
    <property type="protein sequence ID" value="RIW38336.1"/>
    <property type="molecule type" value="Genomic_DNA"/>
</dbReference>